<accession>A0A4Y3L4R5</accession>
<name>A0A4Y3L4R5_9CELL</name>
<proteinExistence type="inferred from homology"/>
<dbReference type="Proteomes" id="UP000317046">
    <property type="component" value="Unassembled WGS sequence"/>
</dbReference>
<comment type="pathway">
    <text evidence="1">Cell wall biogenesis; cell wall polysaccharide biosynthesis.</text>
</comment>
<evidence type="ECO:0000256" key="1">
    <source>
        <dbReference type="ARBA" id="ARBA00004776"/>
    </source>
</evidence>
<keyword evidence="6" id="KW-1185">Reference proteome</keyword>
<comment type="caution">
    <text evidence="5">The sequence shown here is derived from an EMBL/GenBank/DDBJ whole genome shotgun (WGS) entry which is preliminary data.</text>
</comment>
<gene>
    <name evidence="5" type="ORF">CCE01nite_37870</name>
</gene>
<dbReference type="SUPFAM" id="SSF53448">
    <property type="entry name" value="Nucleotide-diphospho-sugar transferases"/>
    <property type="match status" value="1"/>
</dbReference>
<keyword evidence="4" id="KW-0808">Transferase</keyword>
<organism evidence="5 6">
    <name type="scientific">Cellulomonas cellasea</name>
    <dbReference type="NCBI Taxonomy" id="43670"/>
    <lineage>
        <taxon>Bacteria</taxon>
        <taxon>Bacillati</taxon>
        <taxon>Actinomycetota</taxon>
        <taxon>Actinomycetes</taxon>
        <taxon>Micrococcales</taxon>
        <taxon>Cellulomonadaceae</taxon>
        <taxon>Cellulomonas</taxon>
    </lineage>
</organism>
<keyword evidence="3" id="KW-0328">Glycosyltransferase</keyword>
<dbReference type="RefSeq" id="WP_169744022.1">
    <property type="nucleotide sequence ID" value="NZ_BJLR01000036.1"/>
</dbReference>
<evidence type="ECO:0000256" key="4">
    <source>
        <dbReference type="ARBA" id="ARBA00022679"/>
    </source>
</evidence>
<dbReference type="PANTHER" id="PTHR43179">
    <property type="entry name" value="RHAMNOSYLTRANSFERASE WBBL"/>
    <property type="match status" value="1"/>
</dbReference>
<evidence type="ECO:0000256" key="3">
    <source>
        <dbReference type="ARBA" id="ARBA00022676"/>
    </source>
</evidence>
<dbReference type="PANTHER" id="PTHR43179:SF12">
    <property type="entry name" value="GALACTOFURANOSYLTRANSFERASE GLFT2"/>
    <property type="match status" value="1"/>
</dbReference>
<dbReference type="GO" id="GO:0016757">
    <property type="term" value="F:glycosyltransferase activity"/>
    <property type="evidence" value="ECO:0007669"/>
    <property type="project" value="UniProtKB-KW"/>
</dbReference>
<comment type="similarity">
    <text evidence="2">Belongs to the glycosyltransferase 2 family.</text>
</comment>
<sequence length="305" mass="31875">MASDERATVAHQSFGIVVVSYRSAQEVEALARSLPAALAARVDELCVVDNTEEAEDLAEVGAVLAHKGVRLTVLRPGANIGFGAANNLGLAHLAATGCELVWFLNPDTRVADADPDRLDRELRAQPAPVLLATGLRTPSGRRAGTSVLSLRTGRVVHGAPSGGRVTFVNGNSMLARVPGLLALGGFDERFFLYFEEADLALRSAAAGMPLGVVEGLSVTHEGGGSTGSRRGERRSRVTVHHANRSCVLFFAKHRPARLPLVLAARAANCARLLVGDPRVAGAATAGLLAGVAALVHRAPGERMGR</sequence>
<evidence type="ECO:0008006" key="7">
    <source>
        <dbReference type="Google" id="ProtNLM"/>
    </source>
</evidence>
<dbReference type="Gene3D" id="3.90.550.10">
    <property type="entry name" value="Spore Coat Polysaccharide Biosynthesis Protein SpsA, Chain A"/>
    <property type="match status" value="1"/>
</dbReference>
<evidence type="ECO:0000313" key="6">
    <source>
        <dbReference type="Proteomes" id="UP000317046"/>
    </source>
</evidence>
<evidence type="ECO:0000256" key="2">
    <source>
        <dbReference type="ARBA" id="ARBA00006739"/>
    </source>
</evidence>
<reference evidence="5" key="1">
    <citation type="submission" date="2019-06" db="EMBL/GenBank/DDBJ databases">
        <title>Whole genome shotgun sequence of Cellulomonas cellasea NBRC 3753.</title>
        <authorList>
            <person name="Hosoyama A."/>
            <person name="Uohara A."/>
            <person name="Ohji S."/>
            <person name="Ichikawa N."/>
        </authorList>
    </citation>
    <scope>NUCLEOTIDE SEQUENCE [LARGE SCALE GENOMIC DNA]</scope>
    <source>
        <strain evidence="5">NBRC 3753</strain>
    </source>
</reference>
<dbReference type="InterPro" id="IPR029044">
    <property type="entry name" value="Nucleotide-diphossugar_trans"/>
</dbReference>
<protein>
    <recommendedName>
        <fullName evidence="7">Glycosyl transferase</fullName>
    </recommendedName>
</protein>
<evidence type="ECO:0000313" key="5">
    <source>
        <dbReference type="EMBL" id="GEA89838.1"/>
    </source>
</evidence>
<dbReference type="AlphaFoldDB" id="A0A4Y3L4R5"/>
<dbReference type="EMBL" id="BJLR01000036">
    <property type="protein sequence ID" value="GEA89838.1"/>
    <property type="molecule type" value="Genomic_DNA"/>
</dbReference>